<name>A0A0A9DQ47_ARUDO</name>
<organism evidence="1">
    <name type="scientific">Arundo donax</name>
    <name type="common">Giant reed</name>
    <name type="synonym">Donax arundinaceus</name>
    <dbReference type="NCBI Taxonomy" id="35708"/>
    <lineage>
        <taxon>Eukaryota</taxon>
        <taxon>Viridiplantae</taxon>
        <taxon>Streptophyta</taxon>
        <taxon>Embryophyta</taxon>
        <taxon>Tracheophyta</taxon>
        <taxon>Spermatophyta</taxon>
        <taxon>Magnoliopsida</taxon>
        <taxon>Liliopsida</taxon>
        <taxon>Poales</taxon>
        <taxon>Poaceae</taxon>
        <taxon>PACMAD clade</taxon>
        <taxon>Arundinoideae</taxon>
        <taxon>Arundineae</taxon>
        <taxon>Arundo</taxon>
    </lineage>
</organism>
<evidence type="ECO:0000313" key="1">
    <source>
        <dbReference type="EMBL" id="JAD90674.1"/>
    </source>
</evidence>
<sequence>MYSTWKPMSCPDQIRHLKELQNTPSTTKAFPKMHILLVKL</sequence>
<dbReference type="EMBL" id="GBRH01207221">
    <property type="protein sequence ID" value="JAD90674.1"/>
    <property type="molecule type" value="Transcribed_RNA"/>
</dbReference>
<protein>
    <submittedName>
        <fullName evidence="1">Uncharacterized protein</fullName>
    </submittedName>
</protein>
<reference evidence="1" key="1">
    <citation type="submission" date="2014-09" db="EMBL/GenBank/DDBJ databases">
        <authorList>
            <person name="Magalhaes I.L.F."/>
            <person name="Oliveira U."/>
            <person name="Santos F.R."/>
            <person name="Vidigal T.H.D.A."/>
            <person name="Brescovit A.D."/>
            <person name="Santos A.J."/>
        </authorList>
    </citation>
    <scope>NUCLEOTIDE SEQUENCE</scope>
    <source>
        <tissue evidence="1">Shoot tissue taken approximately 20 cm above the soil surface</tissue>
    </source>
</reference>
<proteinExistence type="predicted"/>
<accession>A0A0A9DQ47</accession>
<reference evidence="1" key="2">
    <citation type="journal article" date="2015" name="Data Brief">
        <title>Shoot transcriptome of the giant reed, Arundo donax.</title>
        <authorList>
            <person name="Barrero R.A."/>
            <person name="Guerrero F.D."/>
            <person name="Moolhuijzen P."/>
            <person name="Goolsby J.A."/>
            <person name="Tidwell J."/>
            <person name="Bellgard S.E."/>
            <person name="Bellgard M.I."/>
        </authorList>
    </citation>
    <scope>NUCLEOTIDE SEQUENCE</scope>
    <source>
        <tissue evidence="1">Shoot tissue taken approximately 20 cm above the soil surface</tissue>
    </source>
</reference>
<dbReference type="AlphaFoldDB" id="A0A0A9DQ47"/>